<evidence type="ECO:0000256" key="1">
    <source>
        <dbReference type="ARBA" id="ARBA00022723"/>
    </source>
</evidence>
<evidence type="ECO:0000259" key="7">
    <source>
        <dbReference type="PROSITE" id="PS51266"/>
    </source>
</evidence>
<sequence length="213" mass="24481">MSIFSRRRPGANARATRESSRKDGELEKRLDTKIERSWSNMSSCQHYVRKCAFVTPCCNKVYSCRFCHDAAESHELERRSVQQIKCNQCGKLQGVVSHCIECGIKFGFYFCAICRLYDDRDKGQFHCDQCGVCRTGGKENFFHCARCDMCFPKKIKASHTCVEKSSRSNCPICMEDLHSSPVPCQVLRCGHLLHRTCFQECLNSRLRYCPLCS</sequence>
<keyword evidence="3" id="KW-0862">Zinc</keyword>
<dbReference type="GO" id="GO:0008270">
    <property type="term" value="F:zinc ion binding"/>
    <property type="evidence" value="ECO:0007669"/>
    <property type="project" value="UniProtKB-KW"/>
</dbReference>
<dbReference type="Proteomes" id="UP001249851">
    <property type="component" value="Unassembled WGS sequence"/>
</dbReference>
<dbReference type="EMBL" id="JARQWQ010000003">
    <property type="protein sequence ID" value="KAK2572744.1"/>
    <property type="molecule type" value="Genomic_DNA"/>
</dbReference>
<dbReference type="InterPro" id="IPR001841">
    <property type="entry name" value="Znf_RING"/>
</dbReference>
<evidence type="ECO:0000313" key="10">
    <source>
        <dbReference type="Proteomes" id="UP001249851"/>
    </source>
</evidence>
<evidence type="ECO:0000256" key="4">
    <source>
        <dbReference type="PROSITE-ProRule" id="PRU00601"/>
    </source>
</evidence>
<dbReference type="InterPro" id="IPR013083">
    <property type="entry name" value="Znf_RING/FYVE/PHD"/>
</dbReference>
<dbReference type="AlphaFoldDB" id="A0AAD9R428"/>
<dbReference type="Pfam" id="PF05495">
    <property type="entry name" value="zf-CHY"/>
    <property type="match status" value="1"/>
</dbReference>
<dbReference type="GO" id="GO:0016567">
    <property type="term" value="P:protein ubiquitination"/>
    <property type="evidence" value="ECO:0007669"/>
    <property type="project" value="TreeGrafter"/>
</dbReference>
<feature type="domain" description="CTCHY-type" evidence="8">
    <location>
        <begin position="106"/>
        <end position="169"/>
    </location>
</feature>
<dbReference type="PANTHER" id="PTHR21319">
    <property type="entry name" value="RING FINGER AND CHY ZINC FINGER DOMAIN-CONTAINING PROTEIN 1"/>
    <property type="match status" value="1"/>
</dbReference>
<dbReference type="PROSITE" id="PS50089">
    <property type="entry name" value="ZF_RING_2"/>
    <property type="match status" value="1"/>
</dbReference>
<dbReference type="SMART" id="SM00184">
    <property type="entry name" value="RING"/>
    <property type="match status" value="1"/>
</dbReference>
<dbReference type="InterPro" id="IPR017921">
    <property type="entry name" value="Znf_CTCHY"/>
</dbReference>
<dbReference type="Gene3D" id="3.30.40.10">
    <property type="entry name" value="Zinc/RING finger domain, C3HC4 (zinc finger)"/>
    <property type="match status" value="1"/>
</dbReference>
<dbReference type="SUPFAM" id="SSF57850">
    <property type="entry name" value="RING/U-box"/>
    <property type="match status" value="1"/>
</dbReference>
<keyword evidence="2 4" id="KW-0863">Zinc-finger</keyword>
<accession>A0AAD9R428</accession>
<protein>
    <submittedName>
        <fullName evidence="9">RING finger and CHY zinc finger domain-containing protein 1</fullName>
    </submittedName>
</protein>
<keyword evidence="1" id="KW-0479">Metal-binding</keyword>
<evidence type="ECO:0000256" key="3">
    <source>
        <dbReference type="ARBA" id="ARBA00022833"/>
    </source>
</evidence>
<evidence type="ECO:0000313" key="9">
    <source>
        <dbReference type="EMBL" id="KAK2572744.1"/>
    </source>
</evidence>
<evidence type="ECO:0000259" key="6">
    <source>
        <dbReference type="PROSITE" id="PS50089"/>
    </source>
</evidence>
<proteinExistence type="predicted"/>
<dbReference type="InterPro" id="IPR008913">
    <property type="entry name" value="Znf_CHY"/>
</dbReference>
<evidence type="ECO:0000256" key="2">
    <source>
        <dbReference type="ARBA" id="ARBA00022771"/>
    </source>
</evidence>
<feature type="domain" description="RING-type" evidence="6">
    <location>
        <begin position="170"/>
        <end position="213"/>
    </location>
</feature>
<feature type="domain" description="CHY-type" evidence="7">
    <location>
        <begin position="37"/>
        <end position="104"/>
    </location>
</feature>
<dbReference type="PROSITE" id="PS51270">
    <property type="entry name" value="ZF_CTCHY"/>
    <property type="match status" value="1"/>
</dbReference>
<dbReference type="GO" id="GO:0005634">
    <property type="term" value="C:nucleus"/>
    <property type="evidence" value="ECO:0007669"/>
    <property type="project" value="TreeGrafter"/>
</dbReference>
<dbReference type="CDD" id="cd16464">
    <property type="entry name" value="RING-H2_Pirh2-like"/>
    <property type="match status" value="1"/>
</dbReference>
<comment type="caution">
    <text evidence="9">The sequence shown here is derived from an EMBL/GenBank/DDBJ whole genome shotgun (WGS) entry which is preliminary data.</text>
</comment>
<evidence type="ECO:0000259" key="8">
    <source>
        <dbReference type="PROSITE" id="PS51270"/>
    </source>
</evidence>
<keyword evidence="10" id="KW-1185">Reference proteome</keyword>
<organism evidence="9 10">
    <name type="scientific">Acropora cervicornis</name>
    <name type="common">Staghorn coral</name>
    <dbReference type="NCBI Taxonomy" id="6130"/>
    <lineage>
        <taxon>Eukaryota</taxon>
        <taxon>Metazoa</taxon>
        <taxon>Cnidaria</taxon>
        <taxon>Anthozoa</taxon>
        <taxon>Hexacorallia</taxon>
        <taxon>Scleractinia</taxon>
        <taxon>Astrocoeniina</taxon>
        <taxon>Acroporidae</taxon>
        <taxon>Acropora</taxon>
    </lineage>
</organism>
<feature type="non-terminal residue" evidence="9">
    <location>
        <position position="213"/>
    </location>
</feature>
<reference evidence="9" key="2">
    <citation type="journal article" date="2023" name="Science">
        <title>Genomic signatures of disease resistance in endangered staghorn corals.</title>
        <authorList>
            <person name="Vollmer S.V."/>
            <person name="Selwyn J.D."/>
            <person name="Despard B.A."/>
            <person name="Roesel C.L."/>
        </authorList>
    </citation>
    <scope>NUCLEOTIDE SEQUENCE</scope>
    <source>
        <strain evidence="9">K2</strain>
    </source>
</reference>
<dbReference type="InterPro" id="IPR037275">
    <property type="entry name" value="Znf_CTCHY_sf"/>
</dbReference>
<gene>
    <name evidence="9" type="ORF">P5673_001725</name>
</gene>
<dbReference type="SUPFAM" id="SSF161245">
    <property type="entry name" value="Zinc hairpin stack"/>
    <property type="match status" value="1"/>
</dbReference>
<dbReference type="InterPro" id="IPR037274">
    <property type="entry name" value="Znf_CHY_sf"/>
</dbReference>
<feature type="region of interest" description="Disordered" evidence="5">
    <location>
        <begin position="1"/>
        <end position="27"/>
    </location>
</feature>
<dbReference type="GO" id="GO:0006511">
    <property type="term" value="P:ubiquitin-dependent protein catabolic process"/>
    <property type="evidence" value="ECO:0007669"/>
    <property type="project" value="TreeGrafter"/>
</dbReference>
<dbReference type="Pfam" id="PF13639">
    <property type="entry name" value="zf-RING_2"/>
    <property type="match status" value="1"/>
</dbReference>
<dbReference type="SUPFAM" id="SSF161219">
    <property type="entry name" value="CHY zinc finger-like"/>
    <property type="match status" value="1"/>
</dbReference>
<reference evidence="9" key="1">
    <citation type="journal article" date="2023" name="G3 (Bethesda)">
        <title>Whole genome assembly and annotation of the endangered Caribbean coral Acropora cervicornis.</title>
        <authorList>
            <person name="Selwyn J.D."/>
            <person name="Vollmer S.V."/>
        </authorList>
    </citation>
    <scope>NUCLEOTIDE SEQUENCE</scope>
    <source>
        <strain evidence="9">K2</strain>
    </source>
</reference>
<dbReference type="PANTHER" id="PTHR21319:SF53">
    <property type="entry name" value="RING FINGER AND CHY ZINC FINGER DOMAIN-CONTAINING PROTEIN 1"/>
    <property type="match status" value="1"/>
</dbReference>
<dbReference type="PROSITE" id="PS51266">
    <property type="entry name" value="ZF_CHY"/>
    <property type="match status" value="1"/>
</dbReference>
<feature type="compositionally biased region" description="Basic and acidic residues" evidence="5">
    <location>
        <begin position="15"/>
        <end position="27"/>
    </location>
</feature>
<evidence type="ECO:0000256" key="5">
    <source>
        <dbReference type="SAM" id="MobiDB-lite"/>
    </source>
</evidence>
<dbReference type="GO" id="GO:0061630">
    <property type="term" value="F:ubiquitin protein ligase activity"/>
    <property type="evidence" value="ECO:0007669"/>
    <property type="project" value="TreeGrafter"/>
</dbReference>
<name>A0AAD9R428_ACRCE</name>